<feature type="region of interest" description="Disordered" evidence="2">
    <location>
        <begin position="84"/>
        <end position="141"/>
    </location>
</feature>
<evidence type="ECO:0000313" key="4">
    <source>
        <dbReference type="EnsemblMetazoa" id="XP_019859763.1"/>
    </source>
</evidence>
<evidence type="ECO:0000259" key="3">
    <source>
        <dbReference type="Pfam" id="PF16095"/>
    </source>
</evidence>
<evidence type="ECO:0000313" key="5">
    <source>
        <dbReference type="Proteomes" id="UP000007879"/>
    </source>
</evidence>
<feature type="compositionally biased region" description="Polar residues" evidence="2">
    <location>
        <begin position="726"/>
        <end position="738"/>
    </location>
</feature>
<dbReference type="InterPro" id="IPR032171">
    <property type="entry name" value="COR-A"/>
</dbReference>
<dbReference type="EnsemblMetazoa" id="XM_020004204.1">
    <property type="protein sequence ID" value="XP_019859763.1"/>
    <property type="gene ID" value="LOC109588003"/>
</dbReference>
<feature type="region of interest" description="Disordered" evidence="2">
    <location>
        <begin position="717"/>
        <end position="741"/>
    </location>
</feature>
<dbReference type="Pfam" id="PF16095">
    <property type="entry name" value="COR-A"/>
    <property type="match status" value="1"/>
</dbReference>
<dbReference type="Proteomes" id="UP000007879">
    <property type="component" value="Unassembled WGS sequence"/>
</dbReference>
<evidence type="ECO:0000256" key="1">
    <source>
        <dbReference type="ARBA" id="ARBA00022737"/>
    </source>
</evidence>
<dbReference type="GeneID" id="109588003"/>
<feature type="compositionally biased region" description="Basic and acidic residues" evidence="2">
    <location>
        <begin position="132"/>
        <end position="141"/>
    </location>
</feature>
<accession>A0AAN0JSG8</accession>
<reference evidence="4" key="2">
    <citation type="submission" date="2024-06" db="UniProtKB">
        <authorList>
            <consortium name="EnsemblMetazoa"/>
        </authorList>
    </citation>
    <scope>IDENTIFICATION</scope>
</reference>
<feature type="compositionally biased region" description="Polar residues" evidence="2">
    <location>
        <begin position="111"/>
        <end position="120"/>
    </location>
</feature>
<sequence>MHGAPGAGKTCSKHLLLNEPPPSSTNSTPIACPAVQATRISIDDKNNKWERVNIKDLYQQLASHLEENLEDKTENDKIPSEVDEALKSEDDDMPVVEDDDKFDGSDESSIEDSTTNQLPRNKQDENEQCAEETIKNESAEKKSIEIDPIETEVIQNVRNVQQTKKFCTNWVYFIDSGGQPAYRELLPLFTRAAALNIITIDLTKGLDEKCKFQYRIDQHPSLIDTDLKYSNRDIIRSTICSEAMSTSIEIPDVFKPDKPKDKISNESKPDKPSHSHYLILGTRVDDESVTEKKLKETNKSLREYIANDKVIKQNERKGSIIFPVNTLLPAGSKEREEASVELCTAVSNCKVEMTIKLPIRLFAFEIALQLEANKKKRSFLTRDEVIEIGKSLRLDKESESDIDDALQYLHIVTIILYYRDILPNIIFVDPKPILDVLSRLIAITYVDHNELHLIARVPNERNNLMKFGIFRKTLLEKIGAQNIFNDDFQPSHMIDLLKNLHIIAKVENRGEGDYFFPCALPSLPYDKQHSLNDRPTEIRPLLIAWEINNSGTTTLAIPQGLFPLTIVHLLERKGIVDFAPDPDSDSDSGSDSEDEVEFYRYNDAISLSVDIKSDEYTIDIINRYTHIELRLDESSKEFCPQIRELVTDAIKKSSNDLKVGQNHVLAFKCPRRNKQSYCIVKEDLSSTRCTQCRLDCKVLQGDDDSYRCWFSDCQSSSPATDASPVQPHQDSTTVNINPDSDGAGQLGITDLNMVVRSCF</sequence>
<evidence type="ECO:0000256" key="2">
    <source>
        <dbReference type="SAM" id="MobiDB-lite"/>
    </source>
</evidence>
<protein>
    <recommendedName>
        <fullName evidence="3">COR domain-containing protein</fullName>
    </recommendedName>
</protein>
<dbReference type="Gene3D" id="1.10.10.10">
    <property type="entry name" value="Winged helix-like DNA-binding domain superfamily/Winged helix DNA-binding domain"/>
    <property type="match status" value="1"/>
</dbReference>
<reference evidence="5" key="1">
    <citation type="journal article" date="2010" name="Nature">
        <title>The Amphimedon queenslandica genome and the evolution of animal complexity.</title>
        <authorList>
            <person name="Srivastava M."/>
            <person name="Simakov O."/>
            <person name="Chapman J."/>
            <person name="Fahey B."/>
            <person name="Gauthier M.E."/>
            <person name="Mitros T."/>
            <person name="Richards G.S."/>
            <person name="Conaco C."/>
            <person name="Dacre M."/>
            <person name="Hellsten U."/>
            <person name="Larroux C."/>
            <person name="Putnam N.H."/>
            <person name="Stanke M."/>
            <person name="Adamska M."/>
            <person name="Darling A."/>
            <person name="Degnan S.M."/>
            <person name="Oakley T.H."/>
            <person name="Plachetzki D.C."/>
            <person name="Zhai Y."/>
            <person name="Adamski M."/>
            <person name="Calcino A."/>
            <person name="Cummins S.F."/>
            <person name="Goodstein D.M."/>
            <person name="Harris C."/>
            <person name="Jackson D.J."/>
            <person name="Leys S.P."/>
            <person name="Shu S."/>
            <person name="Woodcroft B.J."/>
            <person name="Vervoort M."/>
            <person name="Kosik K.S."/>
            <person name="Manning G."/>
            <person name="Degnan B.M."/>
            <person name="Rokhsar D.S."/>
        </authorList>
    </citation>
    <scope>NUCLEOTIDE SEQUENCE [LARGE SCALE GENOMIC DNA]</scope>
</reference>
<dbReference type="AlphaFoldDB" id="A0AAN0JSG8"/>
<feature type="region of interest" description="Disordered" evidence="2">
    <location>
        <begin position="253"/>
        <end position="275"/>
    </location>
</feature>
<dbReference type="KEGG" id="aqu:109588003"/>
<keyword evidence="1" id="KW-0677">Repeat</keyword>
<feature type="domain" description="COR" evidence="3">
    <location>
        <begin position="365"/>
        <end position="519"/>
    </location>
</feature>
<dbReference type="RefSeq" id="XP_019859763.1">
    <property type="nucleotide sequence ID" value="XM_020004204.1"/>
</dbReference>
<organism evidence="4 5">
    <name type="scientific">Amphimedon queenslandica</name>
    <name type="common">Sponge</name>
    <dbReference type="NCBI Taxonomy" id="400682"/>
    <lineage>
        <taxon>Eukaryota</taxon>
        <taxon>Metazoa</taxon>
        <taxon>Porifera</taxon>
        <taxon>Demospongiae</taxon>
        <taxon>Heteroscleromorpha</taxon>
        <taxon>Haplosclerida</taxon>
        <taxon>Niphatidae</taxon>
        <taxon>Amphimedon</taxon>
    </lineage>
</organism>
<feature type="compositionally biased region" description="Basic and acidic residues" evidence="2">
    <location>
        <begin position="253"/>
        <end position="273"/>
    </location>
</feature>
<proteinExistence type="predicted"/>
<feature type="compositionally biased region" description="Acidic residues" evidence="2">
    <location>
        <begin position="89"/>
        <end position="110"/>
    </location>
</feature>
<feature type="region of interest" description="Disordered" evidence="2">
    <location>
        <begin position="1"/>
        <end position="31"/>
    </location>
</feature>
<keyword evidence="5" id="KW-1185">Reference proteome</keyword>
<dbReference type="InterPro" id="IPR036388">
    <property type="entry name" value="WH-like_DNA-bd_sf"/>
</dbReference>
<name>A0AAN0JSG8_AMPQE</name>